<dbReference type="InterPro" id="IPR032675">
    <property type="entry name" value="LRR_dom_sf"/>
</dbReference>
<accession>A0AAD9LAK6</accession>
<dbReference type="Proteomes" id="UP001259832">
    <property type="component" value="Unassembled WGS sequence"/>
</dbReference>
<protein>
    <submittedName>
        <fullName evidence="1">Uncharacterized protein</fullName>
    </submittedName>
</protein>
<evidence type="ECO:0000313" key="2">
    <source>
        <dbReference type="Proteomes" id="UP001259832"/>
    </source>
</evidence>
<sequence>MTDGELPLGLQDFDFPQSLEDIEFCVTNLRSLPEDLDFKWPQYASIYLEVSEFVEVPSSLIRLAPYDLSMSMNPISTIPKELFESESVVFLSFGGTLISELPVNVAGLASSLYGINLSNTNISFFWSWIDPLVLPPATAPPITAGNTPYCYDLQRIFENMSGVLSFPHVSLGNEASILTNTSTSNWHNLKNAVSCEVEISTYYPLEFEDEYSMLN</sequence>
<name>A0AAD9LAK6_9STRA</name>
<dbReference type="EMBL" id="JASMQC010000061">
    <property type="protein sequence ID" value="KAK1928567.1"/>
    <property type="molecule type" value="Genomic_DNA"/>
</dbReference>
<gene>
    <name evidence="1" type="ORF">P3T76_015931</name>
</gene>
<proteinExistence type="predicted"/>
<reference evidence="1" key="1">
    <citation type="submission" date="2023-08" db="EMBL/GenBank/DDBJ databases">
        <title>Reference Genome Resource for the Citrus Pathogen Phytophthora citrophthora.</title>
        <authorList>
            <person name="Moller H."/>
            <person name="Coetzee B."/>
            <person name="Rose L.J."/>
            <person name="Van Niekerk J.M."/>
        </authorList>
    </citation>
    <scope>NUCLEOTIDE SEQUENCE</scope>
    <source>
        <strain evidence="1">STE-U-9442</strain>
    </source>
</reference>
<keyword evidence="2" id="KW-1185">Reference proteome</keyword>
<evidence type="ECO:0000313" key="1">
    <source>
        <dbReference type="EMBL" id="KAK1928567.1"/>
    </source>
</evidence>
<dbReference type="Gene3D" id="3.80.10.10">
    <property type="entry name" value="Ribonuclease Inhibitor"/>
    <property type="match status" value="1"/>
</dbReference>
<dbReference type="SUPFAM" id="SSF52058">
    <property type="entry name" value="L domain-like"/>
    <property type="match status" value="1"/>
</dbReference>
<comment type="caution">
    <text evidence="1">The sequence shown here is derived from an EMBL/GenBank/DDBJ whole genome shotgun (WGS) entry which is preliminary data.</text>
</comment>
<dbReference type="AlphaFoldDB" id="A0AAD9LAK6"/>
<organism evidence="1 2">
    <name type="scientific">Phytophthora citrophthora</name>
    <dbReference type="NCBI Taxonomy" id="4793"/>
    <lineage>
        <taxon>Eukaryota</taxon>
        <taxon>Sar</taxon>
        <taxon>Stramenopiles</taxon>
        <taxon>Oomycota</taxon>
        <taxon>Peronosporomycetes</taxon>
        <taxon>Peronosporales</taxon>
        <taxon>Peronosporaceae</taxon>
        <taxon>Phytophthora</taxon>
    </lineage>
</organism>